<organism evidence="2 4">
    <name type="scientific">Flavobacterium glycines</name>
    <dbReference type="NCBI Taxonomy" id="551990"/>
    <lineage>
        <taxon>Bacteria</taxon>
        <taxon>Pseudomonadati</taxon>
        <taxon>Bacteroidota</taxon>
        <taxon>Flavobacteriia</taxon>
        <taxon>Flavobacteriales</taxon>
        <taxon>Flavobacteriaceae</taxon>
        <taxon>Flavobacterium</taxon>
    </lineage>
</organism>
<evidence type="ECO:0000313" key="3">
    <source>
        <dbReference type="EMBL" id="SDJ56390.1"/>
    </source>
</evidence>
<reference evidence="3 5" key="3">
    <citation type="submission" date="2016-10" db="EMBL/GenBank/DDBJ databases">
        <authorList>
            <person name="Varghese N."/>
            <person name="Submissions S."/>
        </authorList>
    </citation>
    <scope>NUCLEOTIDE SEQUENCE [LARGE SCALE GENOMIC DNA]</scope>
    <source>
        <strain evidence="3 5">Gm-149</strain>
    </source>
</reference>
<dbReference type="EMBL" id="FNEO01000004">
    <property type="protein sequence ID" value="SDJ56390.1"/>
    <property type="molecule type" value="Genomic_DNA"/>
</dbReference>
<sequence length="298" mass="32053">MKNIKKIFAILTLIMLVLSCENDGGDSKLNLKYGAIVNIQKQDDTDAFIDLLNVQNGGNFNLGITLDLALGKISSVDLVGFYTKKDGTITKATLVPNIVTLPTTINLSRQDIFDAFANINNAEDFESGDKLTISADITLKDGTVVKLINDDGSNNFSSNIATSNLYKLFQTYNVSCTSNLEGTYSVISSGTSTDSGPTSSENPISNFPYTVQISALGGGDYTISDAFGGIYILWYDIYGLDFEVEGSFSDVCGTISGKFPEPFGTDVIFSGTVNSNGTISIHWENGYGDFGDSVYTKQ</sequence>
<dbReference type="Proteomes" id="UP000182367">
    <property type="component" value="Unassembled WGS sequence"/>
</dbReference>
<reference evidence="4" key="1">
    <citation type="submission" date="2016-03" db="EMBL/GenBank/DDBJ databases">
        <title>Draft genome sequence of Paenibacillus glacialis DSM 22343.</title>
        <authorList>
            <person name="Shin S.-K."/>
            <person name="Yi H."/>
        </authorList>
    </citation>
    <scope>NUCLEOTIDE SEQUENCE [LARGE SCALE GENOMIC DNA]</scope>
    <source>
        <strain evidence="4">NBRC 105008</strain>
    </source>
</reference>
<dbReference type="Proteomes" id="UP000093226">
    <property type="component" value="Unassembled WGS sequence"/>
</dbReference>
<evidence type="ECO:0000313" key="1">
    <source>
        <dbReference type="EMBL" id="GEL11930.1"/>
    </source>
</evidence>
<dbReference type="EMBL" id="BJVF01000007">
    <property type="protein sequence ID" value="GEL11930.1"/>
    <property type="molecule type" value="Genomic_DNA"/>
</dbReference>
<dbReference type="EMBL" id="LVEO01000026">
    <property type="protein sequence ID" value="OCB69140.1"/>
    <property type="molecule type" value="Genomic_DNA"/>
</dbReference>
<gene>
    <name evidence="2" type="ORF">FBGL_14000</name>
    <name evidence="1" type="ORF">FGL01_26690</name>
    <name evidence="3" type="ORF">SAMN05192550_2345</name>
</gene>
<evidence type="ECO:0000313" key="5">
    <source>
        <dbReference type="Proteomes" id="UP000182367"/>
    </source>
</evidence>
<proteinExistence type="predicted"/>
<dbReference type="STRING" id="551990.SAMN05192550_2345"/>
<keyword evidence="5" id="KW-1185">Reference proteome</keyword>
<dbReference type="PROSITE" id="PS51257">
    <property type="entry name" value="PROKAR_LIPOPROTEIN"/>
    <property type="match status" value="1"/>
</dbReference>
<dbReference type="Proteomes" id="UP000321579">
    <property type="component" value="Unassembled WGS sequence"/>
</dbReference>
<reference evidence="2" key="2">
    <citation type="submission" date="2016-03" db="EMBL/GenBank/DDBJ databases">
        <authorList>
            <person name="Ploux O."/>
        </authorList>
    </citation>
    <scope>NUCLEOTIDE SEQUENCE</scope>
    <source>
        <strain evidence="2">NBRC 105008</strain>
    </source>
</reference>
<evidence type="ECO:0000313" key="4">
    <source>
        <dbReference type="Proteomes" id="UP000093226"/>
    </source>
</evidence>
<comment type="caution">
    <text evidence="2">The sequence shown here is derived from an EMBL/GenBank/DDBJ whole genome shotgun (WGS) entry which is preliminary data.</text>
</comment>
<accession>A0A1B9DHJ3</accession>
<protein>
    <submittedName>
        <fullName evidence="2">Uncharacterized protein</fullName>
    </submittedName>
</protein>
<reference evidence="1 6" key="4">
    <citation type="submission" date="2019-07" db="EMBL/GenBank/DDBJ databases">
        <title>Whole genome shotgun sequence of Flavobacterium glycines NBRC 105008.</title>
        <authorList>
            <person name="Hosoyama A."/>
            <person name="Uohara A."/>
            <person name="Ohji S."/>
            <person name="Ichikawa N."/>
        </authorList>
    </citation>
    <scope>NUCLEOTIDE SEQUENCE [LARGE SCALE GENOMIC DNA]</scope>
    <source>
        <strain evidence="1 6">NBRC 105008</strain>
    </source>
</reference>
<dbReference type="OrthoDB" id="1327228at2"/>
<evidence type="ECO:0000313" key="2">
    <source>
        <dbReference type="EMBL" id="OCB69140.1"/>
    </source>
</evidence>
<dbReference type="RefSeq" id="WP_066329379.1">
    <property type="nucleotide sequence ID" value="NZ_BJVF01000007.1"/>
</dbReference>
<evidence type="ECO:0000313" key="6">
    <source>
        <dbReference type="Proteomes" id="UP000321579"/>
    </source>
</evidence>
<name>A0A1B9DHJ3_9FLAO</name>
<dbReference type="AlphaFoldDB" id="A0A1B9DHJ3"/>